<feature type="domain" description="Nucleolar complex-associated protein 3 N-terminal" evidence="8">
    <location>
        <begin position="430"/>
        <end position="520"/>
    </location>
</feature>
<dbReference type="Proteomes" id="UP000245383">
    <property type="component" value="Unassembled WGS sequence"/>
</dbReference>
<reference evidence="9 10" key="1">
    <citation type="journal article" date="2018" name="MBio">
        <title>Comparative Genomics Reveals the Core Gene Toolbox for the Fungus-Insect Symbiosis.</title>
        <authorList>
            <person name="Wang Y."/>
            <person name="Stata M."/>
            <person name="Wang W."/>
            <person name="Stajich J.E."/>
            <person name="White M.M."/>
            <person name="Moncalvo J.M."/>
        </authorList>
    </citation>
    <scope>NUCLEOTIDE SEQUENCE [LARGE SCALE GENOMIC DNA]</scope>
    <source>
        <strain evidence="9 10">SWE-8-4</strain>
    </source>
</reference>
<keyword evidence="3 5" id="KW-0175">Coiled coil</keyword>
<feature type="compositionally biased region" description="Basic and acidic residues" evidence="6">
    <location>
        <begin position="101"/>
        <end position="112"/>
    </location>
</feature>
<feature type="region of interest" description="Disordered" evidence="6">
    <location>
        <begin position="92"/>
        <end position="335"/>
    </location>
</feature>
<feature type="compositionally biased region" description="Acidic residues" evidence="6">
    <location>
        <begin position="370"/>
        <end position="381"/>
    </location>
</feature>
<keyword evidence="4" id="KW-0539">Nucleus</keyword>
<evidence type="ECO:0000259" key="8">
    <source>
        <dbReference type="Pfam" id="PF07540"/>
    </source>
</evidence>
<evidence type="ECO:0000256" key="3">
    <source>
        <dbReference type="ARBA" id="ARBA00023054"/>
    </source>
</evidence>
<feature type="region of interest" description="Disordered" evidence="6">
    <location>
        <begin position="348"/>
        <end position="394"/>
    </location>
</feature>
<feature type="domain" description="CCAAT-binding factor" evidence="7">
    <location>
        <begin position="822"/>
        <end position="1006"/>
    </location>
</feature>
<dbReference type="InterPro" id="IPR016903">
    <property type="entry name" value="Nucleolar_cplx-assoc_3"/>
</dbReference>
<evidence type="ECO:0000256" key="5">
    <source>
        <dbReference type="SAM" id="Coils"/>
    </source>
</evidence>
<dbReference type="GO" id="GO:0003682">
    <property type="term" value="F:chromatin binding"/>
    <property type="evidence" value="ECO:0007669"/>
    <property type="project" value="TreeGrafter"/>
</dbReference>
<evidence type="ECO:0000256" key="1">
    <source>
        <dbReference type="ARBA" id="ARBA00004604"/>
    </source>
</evidence>
<feature type="compositionally biased region" description="Acidic residues" evidence="6">
    <location>
        <begin position="157"/>
        <end position="175"/>
    </location>
</feature>
<dbReference type="GO" id="GO:0006270">
    <property type="term" value="P:DNA replication initiation"/>
    <property type="evidence" value="ECO:0007669"/>
    <property type="project" value="TreeGrafter"/>
</dbReference>
<dbReference type="InterPro" id="IPR005612">
    <property type="entry name" value="CCAAT-binding_factor"/>
</dbReference>
<feature type="compositionally biased region" description="Basic residues" evidence="6">
    <location>
        <begin position="140"/>
        <end position="151"/>
    </location>
</feature>
<name>A0A2T9YT67_9FUNG</name>
<feature type="compositionally biased region" description="Acidic residues" evidence="6">
    <location>
        <begin position="259"/>
        <end position="271"/>
    </location>
</feature>
<comment type="caution">
    <text evidence="9">The sequence shown here is derived from an EMBL/GenBank/DDBJ whole genome shotgun (WGS) entry which is preliminary data.</text>
</comment>
<protein>
    <recommendedName>
        <fullName evidence="11">Nucleolar complex-associated protein 3</fullName>
    </recommendedName>
</protein>
<evidence type="ECO:0000259" key="7">
    <source>
        <dbReference type="Pfam" id="PF03914"/>
    </source>
</evidence>
<evidence type="ECO:0000256" key="2">
    <source>
        <dbReference type="ARBA" id="ARBA00007797"/>
    </source>
</evidence>
<sequence>MAQKKIQKNSKVDSKKSKPKTSKQTPASKKNSDSTTGSNKNNPKQTKKKKTDKKTTPVIHLVEQEEFEIEDEDKKFIKKNALSLSFLANLEPSSLTQLPEKNPKPKAAEKPKNTGVKAPQALSDSEQEDYLPSNYNSKKLVSKLKKSKTKKSFAQDSDIESLESDDGYELNDGLDNDSYSDVNIDINTDEDSDVSFKSAGSGSDSDTKTVDEFNGFESDHNLEDSDSSNIVETLSDSDNEDQPKDVSTVDGLYKKDLSEDSDNSDSSEDSDNPQANMYANLKLKESMGLMNSSDRRKLKRARENSQVMDYELSNRSYKENSESNKKQSLKLPTKDKFGRIVMPSSVLVESGDSDSEIDTNDNIAKKVSDSDSEMDSDLDNEQESKPTKKLGKDRKVETVQIISNTRAFDRTKINKKNMTLEQYILSCQIYIAEVSEAIIENPEDNINKIKFLTDFIQPNFESEDKVKQLALVSLFAIFCDIIPGYRIRELTQKEKETKISKEVKKQHQYEETLVQIYKSFLIKVFNIVEDSISHALASENHGETIITLGTIAIKGMTQLLKTHSHFNFRADIIEKLVSIYIQTPDAMPKVRILANESRGAIIQLLKVDPTGQYSEEATLLASKRIKFLSYKVDPSALRPWLFLPICDELVRNPEDMKNEERQRIQRENVKKKLKIQKRIRQGRNVGSFDTRQALHTSKKQRKVQSEMKEAERDLKVAEAEVNVEERQKYQANTLKHIFVTYFRILKHQQSPDLYPAVLEGLARFAHLISIDFFPDVLAALKKIVRGQIFDKVQTNAKEQQNETVGDELVSHLVSTRSVLLSTLTAIHIITAQKKYFDLDLIEFFNYLYSIIPILACSPEIEEANDPDNDNVNSNKELEGHLKSTSSEYGAWESTVKSESKLFLECLNMLFMKKYNKVSFERVSAFIKRLAAACLYFPVKTAVSCLKFIAELMPKYPDISNMFKGANTIGSGLYLPYVNQVDMSNAKSTCLYELYALLLHHSSKVREQVKIIFKQARKLDEE</sequence>
<dbReference type="GO" id="GO:0005730">
    <property type="term" value="C:nucleolus"/>
    <property type="evidence" value="ECO:0007669"/>
    <property type="project" value="UniProtKB-SubCell"/>
</dbReference>
<feature type="region of interest" description="Disordered" evidence="6">
    <location>
        <begin position="1"/>
        <end position="60"/>
    </location>
</feature>
<dbReference type="InterPro" id="IPR011501">
    <property type="entry name" value="Noc3_N"/>
</dbReference>
<feature type="coiled-coil region" evidence="5">
    <location>
        <begin position="700"/>
        <end position="727"/>
    </location>
</feature>
<dbReference type="EMBL" id="MBFR01000056">
    <property type="protein sequence ID" value="PVU95464.1"/>
    <property type="molecule type" value="Genomic_DNA"/>
</dbReference>
<feature type="compositionally biased region" description="Basic and acidic residues" evidence="6">
    <location>
        <begin position="205"/>
        <end position="223"/>
    </location>
</feature>
<feature type="compositionally biased region" description="Basic and acidic residues" evidence="6">
    <location>
        <begin position="316"/>
        <end position="325"/>
    </location>
</feature>
<evidence type="ECO:0008006" key="11">
    <source>
        <dbReference type="Google" id="ProtNLM"/>
    </source>
</evidence>
<dbReference type="PANTHER" id="PTHR14428">
    <property type="entry name" value="NUCLEOLAR COMPLEX PROTEIN 3"/>
    <property type="match status" value="1"/>
</dbReference>
<comment type="subcellular location">
    <subcellularLocation>
        <location evidence="1">Nucleus</location>
        <location evidence="1">Nucleolus</location>
    </subcellularLocation>
</comment>
<dbReference type="PANTHER" id="PTHR14428:SF5">
    <property type="entry name" value="NUCLEOLAR COMPLEX PROTEIN 3 HOMOLOG"/>
    <property type="match status" value="1"/>
</dbReference>
<evidence type="ECO:0000256" key="6">
    <source>
        <dbReference type="SAM" id="MobiDB-lite"/>
    </source>
</evidence>
<comment type="similarity">
    <text evidence="2">Belongs to the CBF/MAK21 family.</text>
</comment>
<evidence type="ECO:0000313" key="9">
    <source>
        <dbReference type="EMBL" id="PVU95464.1"/>
    </source>
</evidence>
<gene>
    <name evidence="9" type="ORF">BB561_001809</name>
</gene>
<organism evidence="9 10">
    <name type="scientific">Smittium simulii</name>
    <dbReference type="NCBI Taxonomy" id="133385"/>
    <lineage>
        <taxon>Eukaryota</taxon>
        <taxon>Fungi</taxon>
        <taxon>Fungi incertae sedis</taxon>
        <taxon>Zoopagomycota</taxon>
        <taxon>Kickxellomycotina</taxon>
        <taxon>Harpellomycetes</taxon>
        <taxon>Harpellales</taxon>
        <taxon>Legeriomycetaceae</taxon>
        <taxon>Smittium</taxon>
    </lineage>
</organism>
<accession>A0A2T9YT67</accession>
<dbReference type="Pfam" id="PF07540">
    <property type="entry name" value="NOC3p"/>
    <property type="match status" value="1"/>
</dbReference>
<dbReference type="AlphaFoldDB" id="A0A2T9YT67"/>
<evidence type="ECO:0000313" key="10">
    <source>
        <dbReference type="Proteomes" id="UP000245383"/>
    </source>
</evidence>
<dbReference type="Pfam" id="PF03914">
    <property type="entry name" value="CBF"/>
    <property type="match status" value="1"/>
</dbReference>
<keyword evidence="10" id="KW-1185">Reference proteome</keyword>
<proteinExistence type="inferred from homology"/>
<dbReference type="OrthoDB" id="10263597at2759"/>
<dbReference type="STRING" id="133385.A0A2T9YT67"/>
<evidence type="ECO:0000256" key="4">
    <source>
        <dbReference type="ARBA" id="ARBA00023242"/>
    </source>
</evidence>